<sequence length="175" mass="18736">MKTYAGVGSRRAPEDVLKLMGKIARRLAERGWALRTGGAEGADRAFERGARAGGGAVEVFLPWPGYNGYREGALKAPSPEAVRLAAALHPAWGRLSPAVQRLMARNSHQILGLDLNDPVAFVLCWTPDGAESEQECGPETGGTGQAIRLASRWGVPVVNLKREDALEKIARLVKG</sequence>
<dbReference type="Gene3D" id="3.40.50.450">
    <property type="match status" value="1"/>
</dbReference>
<comment type="caution">
    <text evidence="1">The sequence shown here is derived from an EMBL/GenBank/DDBJ whole genome shotgun (WGS) entry which is preliminary data.</text>
</comment>
<dbReference type="SUPFAM" id="SSF102405">
    <property type="entry name" value="MCP/YpsA-like"/>
    <property type="match status" value="1"/>
</dbReference>
<gene>
    <name evidence="1" type="ORF">Mrose_02140</name>
</gene>
<dbReference type="AlphaFoldDB" id="A0A399EPV0"/>
<accession>A0A399EPV0</accession>
<dbReference type="OrthoDB" id="3035174at2"/>
<protein>
    <recommendedName>
        <fullName evidence="3">DNA recombination-mediator protein A</fullName>
    </recommendedName>
</protein>
<reference evidence="1 2" key="1">
    <citation type="submission" date="2018-08" db="EMBL/GenBank/DDBJ databases">
        <title>Meiothermus roseus NBRC 110900 genome sequencing project.</title>
        <authorList>
            <person name="Da Costa M.S."/>
            <person name="Albuquerque L."/>
            <person name="Raposo P."/>
            <person name="Froufe H.J.C."/>
            <person name="Barroso C.S."/>
            <person name="Egas C."/>
        </authorList>
    </citation>
    <scope>NUCLEOTIDE SEQUENCE [LARGE SCALE GENOMIC DNA]</scope>
    <source>
        <strain evidence="1 2">NBRC 110900</strain>
    </source>
</reference>
<name>A0A399EPV0_9DEIN</name>
<keyword evidence="2" id="KW-1185">Reference proteome</keyword>
<organism evidence="1 2">
    <name type="scientific">Calidithermus roseus</name>
    <dbReference type="NCBI Taxonomy" id="1644118"/>
    <lineage>
        <taxon>Bacteria</taxon>
        <taxon>Thermotogati</taxon>
        <taxon>Deinococcota</taxon>
        <taxon>Deinococci</taxon>
        <taxon>Thermales</taxon>
        <taxon>Thermaceae</taxon>
        <taxon>Calidithermus</taxon>
    </lineage>
</organism>
<evidence type="ECO:0000313" key="2">
    <source>
        <dbReference type="Proteomes" id="UP000265341"/>
    </source>
</evidence>
<dbReference type="EMBL" id="QWLA01000040">
    <property type="protein sequence ID" value="RIH85576.1"/>
    <property type="molecule type" value="Genomic_DNA"/>
</dbReference>
<evidence type="ECO:0000313" key="1">
    <source>
        <dbReference type="EMBL" id="RIH85576.1"/>
    </source>
</evidence>
<dbReference type="Proteomes" id="UP000265341">
    <property type="component" value="Unassembled WGS sequence"/>
</dbReference>
<evidence type="ECO:0008006" key="3">
    <source>
        <dbReference type="Google" id="ProtNLM"/>
    </source>
</evidence>
<proteinExistence type="predicted"/>